<organism evidence="9 10">
    <name type="scientific">Ammoniphilus resinae</name>
    <dbReference type="NCBI Taxonomy" id="861532"/>
    <lineage>
        <taxon>Bacteria</taxon>
        <taxon>Bacillati</taxon>
        <taxon>Bacillota</taxon>
        <taxon>Bacilli</taxon>
        <taxon>Bacillales</taxon>
        <taxon>Paenibacillaceae</taxon>
        <taxon>Aneurinibacillus group</taxon>
        <taxon>Ammoniphilus</taxon>
    </lineage>
</organism>
<sequence>MIKISDGKLGVKEFTALVFVTIAIKGTDTTPDLLIYAGMNASWVLPIFFTVFIFIPLLILFPLMKKHDQGLLELIFRLAGKKVGILICFLLFLVILSSTTVNSRSYIDIINTMYYPLTPLTLQYFLFLMVCYFIAKRGFESIGRASSVMVWYLVVSGIILLFSVWKKSHWLNLFPLAGPGIIPLLRDGAAYSSIFGEIVLLAVFLPFLRSYQDFRKASLIGFGFSAFWVAILCAFYTMVFDYPSVEYLNYPYHQLTRVASLGGLITHLDAIFLGFWVIASVLHFSIYLYMTAYIFARTLRLDAFEPLLLPLTGLILLIGLIPDNIITLNQSREFVIFSASAIVFFLPLFLWGLDRWKGRRQSEKA</sequence>
<keyword evidence="5 8" id="KW-0812">Transmembrane</keyword>
<dbReference type="RefSeq" id="WP_209812378.1">
    <property type="nucleotide sequence ID" value="NZ_JAGGKT010000020.1"/>
</dbReference>
<comment type="caution">
    <text evidence="9">The sequence shown here is derived from an EMBL/GenBank/DDBJ whole genome shotgun (WGS) entry which is preliminary data.</text>
</comment>
<keyword evidence="7 8" id="KW-0472">Membrane</keyword>
<keyword evidence="6 8" id="KW-1133">Transmembrane helix</keyword>
<evidence type="ECO:0000256" key="4">
    <source>
        <dbReference type="ARBA" id="ARBA00022544"/>
    </source>
</evidence>
<keyword evidence="10" id="KW-1185">Reference proteome</keyword>
<protein>
    <submittedName>
        <fullName evidence="9">Spore germination protein (Amino acid permease)</fullName>
    </submittedName>
</protein>
<dbReference type="Pfam" id="PF03845">
    <property type="entry name" value="Spore_permease"/>
    <property type="match status" value="1"/>
</dbReference>
<accession>A0ABS4GVT1</accession>
<dbReference type="InterPro" id="IPR004761">
    <property type="entry name" value="Spore_GerAB"/>
</dbReference>
<dbReference type="PANTHER" id="PTHR34975">
    <property type="entry name" value="SPORE GERMINATION PROTEIN A2"/>
    <property type="match status" value="1"/>
</dbReference>
<dbReference type="Proteomes" id="UP001519343">
    <property type="component" value="Unassembled WGS sequence"/>
</dbReference>
<evidence type="ECO:0000256" key="8">
    <source>
        <dbReference type="SAM" id="Phobius"/>
    </source>
</evidence>
<proteinExistence type="inferred from homology"/>
<evidence type="ECO:0000313" key="9">
    <source>
        <dbReference type="EMBL" id="MBP1934381.1"/>
    </source>
</evidence>
<evidence type="ECO:0000256" key="7">
    <source>
        <dbReference type="ARBA" id="ARBA00023136"/>
    </source>
</evidence>
<keyword evidence="3" id="KW-0813">Transport</keyword>
<comment type="subcellular location">
    <subcellularLocation>
        <location evidence="1">Membrane</location>
        <topology evidence="1">Multi-pass membrane protein</topology>
    </subcellularLocation>
</comment>
<feature type="transmembrane region" description="Helical" evidence="8">
    <location>
        <begin position="189"/>
        <end position="207"/>
    </location>
</feature>
<gene>
    <name evidence="9" type="ORF">J2Z37_004401</name>
</gene>
<feature type="transmembrane region" description="Helical" evidence="8">
    <location>
        <begin position="83"/>
        <end position="101"/>
    </location>
</feature>
<keyword evidence="4" id="KW-0309">Germination</keyword>
<feature type="transmembrane region" description="Helical" evidence="8">
    <location>
        <begin position="43"/>
        <end position="63"/>
    </location>
</feature>
<evidence type="ECO:0000256" key="2">
    <source>
        <dbReference type="ARBA" id="ARBA00007998"/>
    </source>
</evidence>
<comment type="similarity">
    <text evidence="2">Belongs to the amino acid-polyamine-organocation (APC) superfamily. Spore germination protein (SGP) (TC 2.A.3.9) family.</text>
</comment>
<feature type="transmembrane region" description="Helical" evidence="8">
    <location>
        <begin position="307"/>
        <end position="328"/>
    </location>
</feature>
<feature type="transmembrane region" description="Helical" evidence="8">
    <location>
        <begin position="270"/>
        <end position="295"/>
    </location>
</feature>
<feature type="transmembrane region" description="Helical" evidence="8">
    <location>
        <begin position="113"/>
        <end position="135"/>
    </location>
</feature>
<evidence type="ECO:0000256" key="3">
    <source>
        <dbReference type="ARBA" id="ARBA00022448"/>
    </source>
</evidence>
<evidence type="ECO:0000313" key="10">
    <source>
        <dbReference type="Proteomes" id="UP001519343"/>
    </source>
</evidence>
<feature type="transmembrane region" description="Helical" evidence="8">
    <location>
        <begin position="219"/>
        <end position="239"/>
    </location>
</feature>
<feature type="transmembrane region" description="Helical" evidence="8">
    <location>
        <begin position="147"/>
        <end position="165"/>
    </location>
</feature>
<feature type="transmembrane region" description="Helical" evidence="8">
    <location>
        <begin position="334"/>
        <end position="353"/>
    </location>
</feature>
<evidence type="ECO:0000256" key="6">
    <source>
        <dbReference type="ARBA" id="ARBA00022989"/>
    </source>
</evidence>
<evidence type="ECO:0000256" key="1">
    <source>
        <dbReference type="ARBA" id="ARBA00004141"/>
    </source>
</evidence>
<evidence type="ECO:0000256" key="5">
    <source>
        <dbReference type="ARBA" id="ARBA00022692"/>
    </source>
</evidence>
<dbReference type="EMBL" id="JAGGKT010000020">
    <property type="protein sequence ID" value="MBP1934381.1"/>
    <property type="molecule type" value="Genomic_DNA"/>
</dbReference>
<dbReference type="PANTHER" id="PTHR34975:SF2">
    <property type="entry name" value="SPORE GERMINATION PROTEIN A2"/>
    <property type="match status" value="1"/>
</dbReference>
<name>A0ABS4GVT1_9BACL</name>
<reference evidence="9 10" key="1">
    <citation type="submission" date="2021-03" db="EMBL/GenBank/DDBJ databases">
        <title>Genomic Encyclopedia of Type Strains, Phase IV (KMG-IV): sequencing the most valuable type-strain genomes for metagenomic binning, comparative biology and taxonomic classification.</title>
        <authorList>
            <person name="Goeker M."/>
        </authorList>
    </citation>
    <scope>NUCLEOTIDE SEQUENCE [LARGE SCALE GENOMIC DNA]</scope>
    <source>
        <strain evidence="9 10">DSM 24738</strain>
    </source>
</reference>